<dbReference type="Gene3D" id="3.55.50.30">
    <property type="match status" value="1"/>
</dbReference>
<organism evidence="3">
    <name type="scientific">Salinicola endophyticus</name>
    <dbReference type="NCBI Taxonomy" id="1949083"/>
    <lineage>
        <taxon>Bacteria</taxon>
        <taxon>Pseudomonadati</taxon>
        <taxon>Pseudomonadota</taxon>
        <taxon>Gammaproteobacteria</taxon>
        <taxon>Oceanospirillales</taxon>
        <taxon>Halomonadaceae</taxon>
        <taxon>Salinicola</taxon>
    </lineage>
</organism>
<dbReference type="AlphaFoldDB" id="A0AB74U3I1"/>
<reference evidence="3" key="1">
    <citation type="submission" date="2024-06" db="EMBL/GenBank/DDBJ databases">
        <title>Complete genome of Salinicola endophyticus HNIBRBA4755.</title>
        <authorList>
            <person name="Shin S.Y."/>
            <person name="Kang H."/>
            <person name="Song J."/>
        </authorList>
    </citation>
    <scope>NUCLEOTIDE SEQUENCE</scope>
    <source>
        <strain evidence="3">HNIBRBA4755</strain>
    </source>
</reference>
<protein>
    <submittedName>
        <fullName evidence="3">STN domain-containing protein</fullName>
    </submittedName>
</protein>
<evidence type="ECO:0000256" key="1">
    <source>
        <dbReference type="SAM" id="MobiDB-lite"/>
    </source>
</evidence>
<name>A0AB74U3I1_9GAMM</name>
<feature type="region of interest" description="Disordered" evidence="1">
    <location>
        <begin position="29"/>
        <end position="61"/>
    </location>
</feature>
<sequence>MVTRFALGALGGVTLALLCGCAPAPAASNPDAPAAHSAGSSAAVPKAPAATSKGACDKPAAHPIPAQRFDETAQQLAHATGCFIETDLSRTEAVPVNAVTGAMSIRQALETALAGTPLEIVAQTPDRITVR</sequence>
<feature type="chain" id="PRO_5044506740" evidence="2">
    <location>
        <begin position="27"/>
        <end position="131"/>
    </location>
</feature>
<feature type="signal peptide" evidence="2">
    <location>
        <begin position="1"/>
        <end position="26"/>
    </location>
</feature>
<dbReference type="EMBL" id="CP159578">
    <property type="protein sequence ID" value="XCJ78536.1"/>
    <property type="molecule type" value="Genomic_DNA"/>
</dbReference>
<dbReference type="RefSeq" id="WP_353979521.1">
    <property type="nucleotide sequence ID" value="NZ_CP159578.1"/>
</dbReference>
<dbReference type="PROSITE" id="PS51257">
    <property type="entry name" value="PROKAR_LIPOPROTEIN"/>
    <property type="match status" value="1"/>
</dbReference>
<proteinExistence type="predicted"/>
<gene>
    <name evidence="3" type="ORF">ABV408_13970</name>
</gene>
<evidence type="ECO:0000256" key="2">
    <source>
        <dbReference type="SAM" id="SignalP"/>
    </source>
</evidence>
<accession>A0AB74U3I1</accession>
<feature type="compositionally biased region" description="Low complexity" evidence="1">
    <location>
        <begin position="29"/>
        <end position="43"/>
    </location>
</feature>
<evidence type="ECO:0000313" key="3">
    <source>
        <dbReference type="EMBL" id="XCJ78536.1"/>
    </source>
</evidence>
<keyword evidence="2" id="KW-0732">Signal</keyword>